<dbReference type="HOGENOM" id="CLU_2289773_0_0_6"/>
<protein>
    <recommendedName>
        <fullName evidence="3">MSHA biogenesis protein MshK</fullName>
    </recommendedName>
</protein>
<dbReference type="OrthoDB" id="5917619at2"/>
<evidence type="ECO:0000313" key="1">
    <source>
        <dbReference type="EMBL" id="AFU98059.1"/>
    </source>
</evidence>
<dbReference type="Proteomes" id="UP000000466">
    <property type="component" value="Chromosome"/>
</dbReference>
<proteinExistence type="predicted"/>
<organism evidence="1 2">
    <name type="scientific">Simiduia agarivorans (strain DSM 21679 / JCM 13881 / BCRC 17597 / SA1)</name>
    <dbReference type="NCBI Taxonomy" id="1117647"/>
    <lineage>
        <taxon>Bacteria</taxon>
        <taxon>Pseudomonadati</taxon>
        <taxon>Pseudomonadota</taxon>
        <taxon>Gammaproteobacteria</taxon>
        <taxon>Cellvibrionales</taxon>
        <taxon>Cellvibrionaceae</taxon>
        <taxon>Simiduia</taxon>
    </lineage>
</organism>
<dbReference type="AlphaFoldDB" id="K4KG44"/>
<accession>K4KG44</accession>
<reference evidence="1 2" key="1">
    <citation type="journal article" date="2013" name="Genome Announc.">
        <title>Complete genome sequence of Simiduia agarivorans SA1(T), a marine bacterium able to degrade a variety of polysaccharides.</title>
        <authorList>
            <person name="Lin S.Y."/>
            <person name="Shieh W.Y."/>
            <person name="Chen J.S."/>
            <person name="Tang S.L."/>
        </authorList>
    </citation>
    <scope>NUCLEOTIDE SEQUENCE [LARGE SCALE GENOMIC DNA]</scope>
    <source>
        <strain evidence="2">DSM 21679 / JCM 13881 / BCRC 17597 / SA1</strain>
    </source>
</reference>
<sequence>MNNAVLVFGVLMLAGAESLAETALSDPTRPLNFAASPQVKQFALTSIFRKPAGSAAIINGRLISVGQTVDGVELISVGESSATIKTDSGIRTLTMHRAVKR</sequence>
<name>K4KG44_SIMAS</name>
<evidence type="ECO:0000313" key="2">
    <source>
        <dbReference type="Proteomes" id="UP000000466"/>
    </source>
</evidence>
<dbReference type="KEGG" id="saga:M5M_04260"/>
<dbReference type="EMBL" id="CP003746">
    <property type="protein sequence ID" value="AFU98059.1"/>
    <property type="molecule type" value="Genomic_DNA"/>
</dbReference>
<dbReference type="STRING" id="1117647.M5M_04260"/>
<gene>
    <name evidence="1" type="ordered locus">M5M_04260</name>
</gene>
<evidence type="ECO:0008006" key="3">
    <source>
        <dbReference type="Google" id="ProtNLM"/>
    </source>
</evidence>
<keyword evidence="2" id="KW-1185">Reference proteome</keyword>
<dbReference type="RefSeq" id="WP_015046232.1">
    <property type="nucleotide sequence ID" value="NC_018868.3"/>
</dbReference>